<dbReference type="InterPro" id="IPR029063">
    <property type="entry name" value="SAM-dependent_MTases_sf"/>
</dbReference>
<dbReference type="OrthoDB" id="9797252at2"/>
<dbReference type="Gene3D" id="3.40.50.150">
    <property type="entry name" value="Vaccinia Virus protein VP39"/>
    <property type="match status" value="1"/>
</dbReference>
<dbReference type="Pfam" id="PF08241">
    <property type="entry name" value="Methyltransf_11"/>
    <property type="match status" value="1"/>
</dbReference>
<protein>
    <submittedName>
        <fullName evidence="2">Methyltransferase type 11</fullName>
    </submittedName>
</protein>
<gene>
    <name evidence="2" type="ORF">SVA_2634</name>
</gene>
<dbReference type="KEGG" id="sva:SVA_2634"/>
<keyword evidence="2" id="KW-0489">Methyltransferase</keyword>
<feature type="domain" description="Methyltransferase type 11" evidence="1">
    <location>
        <begin position="45"/>
        <end position="139"/>
    </location>
</feature>
<dbReference type="PANTHER" id="PTHR43591">
    <property type="entry name" value="METHYLTRANSFERASE"/>
    <property type="match status" value="1"/>
</dbReference>
<keyword evidence="2" id="KW-0808">Transferase</keyword>
<dbReference type="InterPro" id="IPR013216">
    <property type="entry name" value="Methyltransf_11"/>
</dbReference>
<reference evidence="2 3" key="1">
    <citation type="submission" date="2015-08" db="EMBL/GenBank/DDBJ databases">
        <title>Complete genome sequence of Sulfurifustis variabilis.</title>
        <authorList>
            <person name="Miura A."/>
            <person name="Kojima H."/>
            <person name="Fukui M."/>
        </authorList>
    </citation>
    <scope>NUCLEOTIDE SEQUENCE [LARGE SCALE GENOMIC DNA]</scope>
    <source>
        <strain evidence="3">skN76</strain>
    </source>
</reference>
<dbReference type="SUPFAM" id="SSF53335">
    <property type="entry name" value="S-adenosyl-L-methionine-dependent methyltransferases"/>
    <property type="match status" value="1"/>
</dbReference>
<accession>A0A1B4V962</accession>
<organism evidence="2 3">
    <name type="scientific">Sulfurifustis variabilis</name>
    <dbReference type="NCBI Taxonomy" id="1675686"/>
    <lineage>
        <taxon>Bacteria</taxon>
        <taxon>Pseudomonadati</taxon>
        <taxon>Pseudomonadota</taxon>
        <taxon>Gammaproteobacteria</taxon>
        <taxon>Acidiferrobacterales</taxon>
        <taxon>Acidiferrobacteraceae</taxon>
        <taxon>Sulfurifustis</taxon>
    </lineage>
</organism>
<evidence type="ECO:0000313" key="2">
    <source>
        <dbReference type="EMBL" id="BAU49182.1"/>
    </source>
</evidence>
<dbReference type="AlphaFoldDB" id="A0A1B4V962"/>
<dbReference type="Proteomes" id="UP000218899">
    <property type="component" value="Chromosome"/>
</dbReference>
<sequence length="267" mass="28131">MGDSPSQEQIAAARAYEALMVPALFGQWAKTVLDAAGVRPGQRVLDVACGTGVVAREIASRHAAADLVIGLDPNPGMLAVARQLAPAVHWRQGVAESLPFPDRSFDAVVSQFGLMFFDDRIQAVREALRVLVPGGRAAIAVWDALDRIPAYAAEVALLERIGGRQAADALRAPFVLGDRDALAALFANAGATSVAIDTRPGTARFPSARVMVEADLRGWLPVMGVVLSEEQVAAILEESEQVLGPYIASDGTVVFDLSAHIVTATKA</sequence>
<dbReference type="RefSeq" id="WP_096461625.1">
    <property type="nucleotide sequence ID" value="NZ_AP014936.1"/>
</dbReference>
<dbReference type="PANTHER" id="PTHR43591:SF24">
    <property type="entry name" value="2-METHOXY-6-POLYPRENYL-1,4-BENZOQUINOL METHYLASE, MITOCHONDRIAL"/>
    <property type="match status" value="1"/>
</dbReference>
<dbReference type="EMBL" id="AP014936">
    <property type="protein sequence ID" value="BAU49182.1"/>
    <property type="molecule type" value="Genomic_DNA"/>
</dbReference>
<dbReference type="GO" id="GO:0032259">
    <property type="term" value="P:methylation"/>
    <property type="evidence" value="ECO:0007669"/>
    <property type="project" value="UniProtKB-KW"/>
</dbReference>
<proteinExistence type="predicted"/>
<dbReference type="CDD" id="cd02440">
    <property type="entry name" value="AdoMet_MTases"/>
    <property type="match status" value="1"/>
</dbReference>
<dbReference type="GO" id="GO:0008757">
    <property type="term" value="F:S-adenosylmethionine-dependent methyltransferase activity"/>
    <property type="evidence" value="ECO:0007669"/>
    <property type="project" value="InterPro"/>
</dbReference>
<evidence type="ECO:0000313" key="3">
    <source>
        <dbReference type="Proteomes" id="UP000218899"/>
    </source>
</evidence>
<evidence type="ECO:0000259" key="1">
    <source>
        <dbReference type="Pfam" id="PF08241"/>
    </source>
</evidence>
<keyword evidence="3" id="KW-1185">Reference proteome</keyword>
<name>A0A1B4V962_9GAMM</name>